<reference evidence="3" key="1">
    <citation type="journal article" date="2019" name="Int. J. Syst. Evol. Microbiol.">
        <title>The Global Catalogue of Microorganisms (GCM) 10K type strain sequencing project: providing services to taxonomists for standard genome sequencing and annotation.</title>
        <authorList>
            <consortium name="The Broad Institute Genomics Platform"/>
            <consortium name="The Broad Institute Genome Sequencing Center for Infectious Disease"/>
            <person name="Wu L."/>
            <person name="Ma J."/>
        </authorList>
    </citation>
    <scope>NUCLEOTIDE SEQUENCE [LARGE SCALE GENOMIC DNA]</scope>
    <source>
        <strain evidence="3">KCTC 32255</strain>
    </source>
</reference>
<evidence type="ECO:0000313" key="2">
    <source>
        <dbReference type="EMBL" id="MFC6865989.1"/>
    </source>
</evidence>
<dbReference type="RefSeq" id="WP_345406744.1">
    <property type="nucleotide sequence ID" value="NZ_BAABLA010000123.1"/>
</dbReference>
<dbReference type="Gene3D" id="3.30.565.10">
    <property type="entry name" value="Histidine kinase-like ATPase, C-terminal domain"/>
    <property type="match status" value="1"/>
</dbReference>
<keyword evidence="2" id="KW-0547">Nucleotide-binding</keyword>
<feature type="domain" description="Histidine kinase/HSP90-like ATPase" evidence="1">
    <location>
        <begin position="24"/>
        <end position="91"/>
    </location>
</feature>
<dbReference type="InterPro" id="IPR036890">
    <property type="entry name" value="HATPase_C_sf"/>
</dbReference>
<dbReference type="GO" id="GO:0005524">
    <property type="term" value="F:ATP binding"/>
    <property type="evidence" value="ECO:0007669"/>
    <property type="project" value="UniProtKB-KW"/>
</dbReference>
<comment type="caution">
    <text evidence="2">The sequence shown here is derived from an EMBL/GenBank/DDBJ whole genome shotgun (WGS) entry which is preliminary data.</text>
</comment>
<protein>
    <submittedName>
        <fullName evidence="2">ATP-binding protein</fullName>
    </submittedName>
</protein>
<organism evidence="2 3">
    <name type="scientific">Haloechinothrix salitolerans</name>
    <dbReference type="NCBI Taxonomy" id="926830"/>
    <lineage>
        <taxon>Bacteria</taxon>
        <taxon>Bacillati</taxon>
        <taxon>Actinomycetota</taxon>
        <taxon>Actinomycetes</taxon>
        <taxon>Pseudonocardiales</taxon>
        <taxon>Pseudonocardiaceae</taxon>
        <taxon>Haloechinothrix</taxon>
    </lineage>
</organism>
<sequence length="143" mass="15398">MADAQQRAGSDIGAKDDIEMRLGANLVHLPIVRAVAVNIAMRADFDVDAISDLELAVDEACSSLIAHAVAGSVLACRFTIGADDIMFTVTVTSAEDVTPSESTFGWRVLTTLTDGVTSWADQLEDSLHEVHIEFVKRRPVVSR</sequence>
<keyword evidence="3" id="KW-1185">Reference proteome</keyword>
<dbReference type="InterPro" id="IPR003594">
    <property type="entry name" value="HATPase_dom"/>
</dbReference>
<gene>
    <name evidence="2" type="ORF">ACFQGD_02390</name>
</gene>
<proteinExistence type="predicted"/>
<dbReference type="Proteomes" id="UP001596337">
    <property type="component" value="Unassembled WGS sequence"/>
</dbReference>
<keyword evidence="2" id="KW-0067">ATP-binding</keyword>
<dbReference type="EMBL" id="JBHSXX010000001">
    <property type="protein sequence ID" value="MFC6865989.1"/>
    <property type="molecule type" value="Genomic_DNA"/>
</dbReference>
<evidence type="ECO:0000313" key="3">
    <source>
        <dbReference type="Proteomes" id="UP001596337"/>
    </source>
</evidence>
<name>A0ABW2BTU3_9PSEU</name>
<accession>A0ABW2BTU3</accession>
<evidence type="ECO:0000259" key="1">
    <source>
        <dbReference type="Pfam" id="PF13581"/>
    </source>
</evidence>
<dbReference type="Pfam" id="PF13581">
    <property type="entry name" value="HATPase_c_2"/>
    <property type="match status" value="1"/>
</dbReference>